<evidence type="ECO:0008006" key="4">
    <source>
        <dbReference type="Google" id="ProtNLM"/>
    </source>
</evidence>
<feature type="chain" id="PRO_5045708512" description="VPLPA-CTERM sorting domain-containing protein" evidence="1">
    <location>
        <begin position="24"/>
        <end position="220"/>
    </location>
</feature>
<sequence>MKITVISLLAAGLAIGIGGQANAATLARFDISLRYEGTTYTDLSVTDYGTAGPADPAGWRDHYFDTLLAEESALALPTLRPGLAIGDMVAFRATLAVPEDPGDMIAPFDNGGHALRCNLAGVGCTDGVTATYADGDMLFGEFRSLTVDATPGGALTYLFNNDYLSSESLGWGTMTFFNRMAEFTVLSVNQPAPVPLPMSAGLLGLGIGALAMTRRRRKPA</sequence>
<proteinExistence type="predicted"/>
<name>A0ABQ1VID6_9RHOB</name>
<keyword evidence="1" id="KW-0732">Signal</keyword>
<dbReference type="Proteomes" id="UP000640509">
    <property type="component" value="Unassembled WGS sequence"/>
</dbReference>
<evidence type="ECO:0000256" key="1">
    <source>
        <dbReference type="SAM" id="SignalP"/>
    </source>
</evidence>
<organism evidence="2 3">
    <name type="scientific">Paracoccus acridae</name>
    <dbReference type="NCBI Taxonomy" id="1795310"/>
    <lineage>
        <taxon>Bacteria</taxon>
        <taxon>Pseudomonadati</taxon>
        <taxon>Pseudomonadota</taxon>
        <taxon>Alphaproteobacteria</taxon>
        <taxon>Rhodobacterales</taxon>
        <taxon>Paracoccaceae</taxon>
        <taxon>Paracoccus</taxon>
    </lineage>
</organism>
<protein>
    <recommendedName>
        <fullName evidence="4">VPLPA-CTERM sorting domain-containing protein</fullName>
    </recommendedName>
</protein>
<reference evidence="3" key="1">
    <citation type="journal article" date="2019" name="Int. J. Syst. Evol. Microbiol.">
        <title>The Global Catalogue of Microorganisms (GCM) 10K type strain sequencing project: providing services to taxonomists for standard genome sequencing and annotation.</title>
        <authorList>
            <consortium name="The Broad Institute Genomics Platform"/>
            <consortium name="The Broad Institute Genome Sequencing Center for Infectious Disease"/>
            <person name="Wu L."/>
            <person name="Ma J."/>
        </authorList>
    </citation>
    <scope>NUCLEOTIDE SEQUENCE [LARGE SCALE GENOMIC DNA]</scope>
    <source>
        <strain evidence="3">CGMCC 1.15419</strain>
    </source>
</reference>
<evidence type="ECO:0000313" key="2">
    <source>
        <dbReference type="EMBL" id="GGF68854.1"/>
    </source>
</evidence>
<dbReference type="RefSeq" id="WP_103171543.1">
    <property type="nucleotide sequence ID" value="NZ_BMIV01000006.1"/>
</dbReference>
<evidence type="ECO:0000313" key="3">
    <source>
        <dbReference type="Proteomes" id="UP000640509"/>
    </source>
</evidence>
<gene>
    <name evidence="2" type="ORF">GCM10011402_21610</name>
</gene>
<comment type="caution">
    <text evidence="2">The sequence shown here is derived from an EMBL/GenBank/DDBJ whole genome shotgun (WGS) entry which is preliminary data.</text>
</comment>
<accession>A0ABQ1VID6</accession>
<keyword evidence="3" id="KW-1185">Reference proteome</keyword>
<feature type="signal peptide" evidence="1">
    <location>
        <begin position="1"/>
        <end position="23"/>
    </location>
</feature>
<dbReference type="EMBL" id="BMIV01000006">
    <property type="protein sequence ID" value="GGF68854.1"/>
    <property type="molecule type" value="Genomic_DNA"/>
</dbReference>